<dbReference type="Pfam" id="PF07859">
    <property type="entry name" value="Abhydrolase_3"/>
    <property type="match status" value="1"/>
</dbReference>
<reference evidence="3 4" key="1">
    <citation type="journal article" date="2018" name="Sci. Rep.">
        <title>Comparative genomics provides insights into the lifestyle and reveals functional heterogeneity of dark septate endophytic fungi.</title>
        <authorList>
            <person name="Knapp D.G."/>
            <person name="Nemeth J.B."/>
            <person name="Barry K."/>
            <person name="Hainaut M."/>
            <person name="Henrissat B."/>
            <person name="Johnson J."/>
            <person name="Kuo A."/>
            <person name="Lim J.H.P."/>
            <person name="Lipzen A."/>
            <person name="Nolan M."/>
            <person name="Ohm R.A."/>
            <person name="Tamas L."/>
            <person name="Grigoriev I.V."/>
            <person name="Spatafora J.W."/>
            <person name="Nagy L.G."/>
            <person name="Kovacs G.M."/>
        </authorList>
    </citation>
    <scope>NUCLEOTIDE SEQUENCE [LARGE SCALE GENOMIC DNA]</scope>
    <source>
        <strain evidence="3 4">DSE2036</strain>
    </source>
</reference>
<dbReference type="SUPFAM" id="SSF53474">
    <property type="entry name" value="alpha/beta-Hydrolases"/>
    <property type="match status" value="1"/>
</dbReference>
<gene>
    <name evidence="3" type="ORF">DM02DRAFT_710218</name>
</gene>
<dbReference type="GO" id="GO:0016787">
    <property type="term" value="F:hydrolase activity"/>
    <property type="evidence" value="ECO:0007669"/>
    <property type="project" value="UniProtKB-KW"/>
</dbReference>
<dbReference type="AlphaFoldDB" id="A0A2V1DP12"/>
<keyword evidence="1 3" id="KW-0378">Hydrolase</keyword>
<accession>A0A2V1DP12</accession>
<dbReference type="InterPro" id="IPR013094">
    <property type="entry name" value="AB_hydrolase_3"/>
</dbReference>
<feature type="domain" description="Alpha/beta hydrolase fold-3" evidence="2">
    <location>
        <begin position="108"/>
        <end position="351"/>
    </location>
</feature>
<protein>
    <submittedName>
        <fullName evidence="3">Alpha/beta-hydrolase</fullName>
    </submittedName>
</protein>
<keyword evidence="4" id="KW-1185">Reference proteome</keyword>
<dbReference type="PANTHER" id="PTHR48081">
    <property type="entry name" value="AB HYDROLASE SUPERFAMILY PROTEIN C4A8.06C"/>
    <property type="match status" value="1"/>
</dbReference>
<dbReference type="InterPro" id="IPR029058">
    <property type="entry name" value="AB_hydrolase_fold"/>
</dbReference>
<proteinExistence type="predicted"/>
<dbReference type="Proteomes" id="UP000244855">
    <property type="component" value="Unassembled WGS sequence"/>
</dbReference>
<evidence type="ECO:0000313" key="3">
    <source>
        <dbReference type="EMBL" id="PVH99810.1"/>
    </source>
</evidence>
<dbReference type="OrthoDB" id="5354320at2759"/>
<dbReference type="STRING" id="97972.A0A2V1DP12"/>
<dbReference type="EMBL" id="KZ805384">
    <property type="protein sequence ID" value="PVH99810.1"/>
    <property type="molecule type" value="Genomic_DNA"/>
</dbReference>
<name>A0A2V1DP12_9PLEO</name>
<dbReference type="Gene3D" id="3.40.50.1820">
    <property type="entry name" value="alpha/beta hydrolase"/>
    <property type="match status" value="1"/>
</dbReference>
<dbReference type="InterPro" id="IPR050300">
    <property type="entry name" value="GDXG_lipolytic_enzyme"/>
</dbReference>
<evidence type="ECO:0000259" key="2">
    <source>
        <dbReference type="Pfam" id="PF07859"/>
    </source>
</evidence>
<evidence type="ECO:0000256" key="1">
    <source>
        <dbReference type="ARBA" id="ARBA00022801"/>
    </source>
</evidence>
<sequence>MSSIEEQQNIVRKTCRKFLSLPLVPISQQQAQSSGKKAARGDVSIEYGTFPAPPEQNLKNALFDILEQIKSPEHEFPSREEISLVDTSVEFIRGNKTTKGGVCSDSIIFYMHGGGLYFSSPAEYRAATVRLANLTGAVVASTSYRLCPQNTFPAALLDVLSAYACLLNPPAAAAATKGFPGPAPASKIVFAGNSAGVNLAFGLTKFLLEFNKLPEPTVEFHGKRMNLPVPAGITVVSGWCDPTDCLPSWLNPNGTDMLTSLQPALWPDFPSDDIWPSRPPREHPYTRAVNLDHELISPAAVSDWTGAPPMWFAVGELERGRDGNAAVACQAASCGVHVTWTEWQEMCHEYMIVTRGLPQASKTFTLWADACVKYLTRSESELEARKAVLYCMPDCKEVHMEGGLPGLAVIPHESIRRLMRIRNKQRPVWTGKSTNNKSRETRL</sequence>
<dbReference type="PANTHER" id="PTHR48081:SF25">
    <property type="entry name" value="PUTATIVE (AFU_ORTHOLOGUE AFUA_3G11560)-RELATED"/>
    <property type="match status" value="1"/>
</dbReference>
<organism evidence="3 4">
    <name type="scientific">Periconia macrospinosa</name>
    <dbReference type="NCBI Taxonomy" id="97972"/>
    <lineage>
        <taxon>Eukaryota</taxon>
        <taxon>Fungi</taxon>
        <taxon>Dikarya</taxon>
        <taxon>Ascomycota</taxon>
        <taxon>Pezizomycotina</taxon>
        <taxon>Dothideomycetes</taxon>
        <taxon>Pleosporomycetidae</taxon>
        <taxon>Pleosporales</taxon>
        <taxon>Massarineae</taxon>
        <taxon>Periconiaceae</taxon>
        <taxon>Periconia</taxon>
    </lineage>
</organism>
<evidence type="ECO:0000313" key="4">
    <source>
        <dbReference type="Proteomes" id="UP000244855"/>
    </source>
</evidence>